<keyword evidence="5" id="KW-1185">Reference proteome</keyword>
<comment type="caution">
    <text evidence="4">The sequence shown here is derived from an EMBL/GenBank/DDBJ whole genome shotgun (WGS) entry which is preliminary data.</text>
</comment>
<dbReference type="Proteomes" id="UP001177023">
    <property type="component" value="Unassembled WGS sequence"/>
</dbReference>
<feature type="chain" id="PRO_5041226565" evidence="3">
    <location>
        <begin position="38"/>
        <end position="248"/>
    </location>
</feature>
<name>A0AA36DDV7_9BILA</name>
<evidence type="ECO:0000256" key="2">
    <source>
        <dbReference type="SAM" id="Phobius"/>
    </source>
</evidence>
<protein>
    <submittedName>
        <fullName evidence="4">Uncharacterized protein</fullName>
    </submittedName>
</protein>
<evidence type="ECO:0000256" key="1">
    <source>
        <dbReference type="SAM" id="MobiDB-lite"/>
    </source>
</evidence>
<dbReference type="EMBL" id="CATQJA010002706">
    <property type="protein sequence ID" value="CAJ0585930.1"/>
    <property type="molecule type" value="Genomic_DNA"/>
</dbReference>
<dbReference type="AlphaFoldDB" id="A0AA36DDV7"/>
<feature type="region of interest" description="Disordered" evidence="1">
    <location>
        <begin position="206"/>
        <end position="227"/>
    </location>
</feature>
<feature type="non-terminal residue" evidence="4">
    <location>
        <position position="1"/>
    </location>
</feature>
<sequence>MWWKRWQPKMDANHSGPTLALISITIAVALVGPSVEGAPAICRACNKNCSANYESLLSTHLPNNDTATLILDFEESEPSSTRNSTRRIRRDTGEVTRKPCQRFNIEWVLIPLFLALIPVGLLALVLCTCFCGPEESRGKLPENLWNKLEALLCLGHAKQGEEMELEYRDGYVQRKDSTKTKFSTVVSFIEPRRNSIWSIRTNASIEAPSEPEAPPAAPIKKSSSSGSIVRFSDQISVLGVDELQVAKR</sequence>
<reference evidence="4" key="1">
    <citation type="submission" date="2023-06" db="EMBL/GenBank/DDBJ databases">
        <authorList>
            <person name="Delattre M."/>
        </authorList>
    </citation>
    <scope>NUCLEOTIDE SEQUENCE</scope>
    <source>
        <strain evidence="4">AF72</strain>
    </source>
</reference>
<evidence type="ECO:0000313" key="5">
    <source>
        <dbReference type="Proteomes" id="UP001177023"/>
    </source>
</evidence>
<keyword evidence="2" id="KW-0472">Membrane</keyword>
<evidence type="ECO:0000256" key="3">
    <source>
        <dbReference type="SAM" id="SignalP"/>
    </source>
</evidence>
<keyword evidence="2" id="KW-1133">Transmembrane helix</keyword>
<evidence type="ECO:0000313" key="4">
    <source>
        <dbReference type="EMBL" id="CAJ0585930.1"/>
    </source>
</evidence>
<keyword evidence="2" id="KW-0812">Transmembrane</keyword>
<organism evidence="4 5">
    <name type="scientific">Mesorhabditis spiculigera</name>
    <dbReference type="NCBI Taxonomy" id="96644"/>
    <lineage>
        <taxon>Eukaryota</taxon>
        <taxon>Metazoa</taxon>
        <taxon>Ecdysozoa</taxon>
        <taxon>Nematoda</taxon>
        <taxon>Chromadorea</taxon>
        <taxon>Rhabditida</taxon>
        <taxon>Rhabditina</taxon>
        <taxon>Rhabditomorpha</taxon>
        <taxon>Rhabditoidea</taxon>
        <taxon>Rhabditidae</taxon>
        <taxon>Mesorhabditinae</taxon>
        <taxon>Mesorhabditis</taxon>
    </lineage>
</organism>
<keyword evidence="3" id="KW-0732">Signal</keyword>
<feature type="signal peptide" evidence="3">
    <location>
        <begin position="1"/>
        <end position="37"/>
    </location>
</feature>
<gene>
    <name evidence="4" type="ORF">MSPICULIGERA_LOCUS23940</name>
</gene>
<accession>A0AA36DDV7</accession>
<feature type="transmembrane region" description="Helical" evidence="2">
    <location>
        <begin position="107"/>
        <end position="131"/>
    </location>
</feature>
<proteinExistence type="predicted"/>